<dbReference type="AlphaFoldDB" id="A0A9N8V8E0"/>
<dbReference type="Gene3D" id="3.90.1410.10">
    <property type="entry name" value="set domain protein methyltransferase, domain 1"/>
    <property type="match status" value="1"/>
</dbReference>
<dbReference type="PANTHER" id="PTHR13271">
    <property type="entry name" value="UNCHARACTERIZED PUTATIVE METHYLTRANSFERASE"/>
    <property type="match status" value="1"/>
</dbReference>
<reference evidence="1" key="1">
    <citation type="submission" date="2021-06" db="EMBL/GenBank/DDBJ databases">
        <authorList>
            <person name="Kallberg Y."/>
            <person name="Tangrot J."/>
            <person name="Rosling A."/>
        </authorList>
    </citation>
    <scope>NUCLEOTIDE SEQUENCE</scope>
    <source>
        <strain evidence="1">CL551</strain>
    </source>
</reference>
<comment type="caution">
    <text evidence="1">The sequence shown here is derived from an EMBL/GenBank/DDBJ whole genome shotgun (WGS) entry which is preliminary data.</text>
</comment>
<dbReference type="GO" id="GO:0005634">
    <property type="term" value="C:nucleus"/>
    <property type="evidence" value="ECO:0007669"/>
    <property type="project" value="TreeGrafter"/>
</dbReference>
<dbReference type="Proteomes" id="UP000789342">
    <property type="component" value="Unassembled WGS sequence"/>
</dbReference>
<dbReference type="OrthoDB" id="341421at2759"/>
<dbReference type="SUPFAM" id="SSF82199">
    <property type="entry name" value="SET domain"/>
    <property type="match status" value="1"/>
</dbReference>
<accession>A0A9N8V8E0</accession>
<dbReference type="EMBL" id="CAJVPV010000015">
    <property type="protein sequence ID" value="CAG8438358.1"/>
    <property type="molecule type" value="Genomic_DNA"/>
</dbReference>
<proteinExistence type="predicted"/>
<evidence type="ECO:0000313" key="2">
    <source>
        <dbReference type="Proteomes" id="UP000789342"/>
    </source>
</evidence>
<gene>
    <name evidence="1" type="ORF">AMORRO_LOCUS84</name>
</gene>
<keyword evidence="2" id="KW-1185">Reference proteome</keyword>
<sequence>MAESTFENANKSFTEWFCTNGGMISSKITFKDYSRENAGRGVVAVDDIEKDEVLFEIPRSLVLSPKTSSLASKISSEEFQELYRNNRWFPLIICMMYESKNNNSLWKPYFDILPSEFNTPMFWNDVELDELRGTGVIDKIGKDDAEKAFADRLLPFIQVRK</sequence>
<dbReference type="InterPro" id="IPR050600">
    <property type="entry name" value="SETD3_SETD6_MTase"/>
</dbReference>
<protein>
    <submittedName>
        <fullName evidence="1">9829_t:CDS:1</fullName>
    </submittedName>
</protein>
<organism evidence="1 2">
    <name type="scientific">Acaulospora morrowiae</name>
    <dbReference type="NCBI Taxonomy" id="94023"/>
    <lineage>
        <taxon>Eukaryota</taxon>
        <taxon>Fungi</taxon>
        <taxon>Fungi incertae sedis</taxon>
        <taxon>Mucoromycota</taxon>
        <taxon>Glomeromycotina</taxon>
        <taxon>Glomeromycetes</taxon>
        <taxon>Diversisporales</taxon>
        <taxon>Acaulosporaceae</taxon>
        <taxon>Acaulospora</taxon>
    </lineage>
</organism>
<dbReference type="GO" id="GO:0016279">
    <property type="term" value="F:protein-lysine N-methyltransferase activity"/>
    <property type="evidence" value="ECO:0007669"/>
    <property type="project" value="TreeGrafter"/>
</dbReference>
<name>A0A9N8V8E0_9GLOM</name>
<dbReference type="PANTHER" id="PTHR13271:SF34">
    <property type="entry name" value="N-LYSINE METHYLTRANSFERASE SETD6"/>
    <property type="match status" value="1"/>
</dbReference>
<evidence type="ECO:0000313" key="1">
    <source>
        <dbReference type="EMBL" id="CAG8438358.1"/>
    </source>
</evidence>
<dbReference type="InterPro" id="IPR046341">
    <property type="entry name" value="SET_dom_sf"/>
</dbReference>